<dbReference type="PANTHER" id="PTHR35789:SF1">
    <property type="entry name" value="SPORE GERMINATION PROTEIN B3"/>
    <property type="match status" value="1"/>
</dbReference>
<accession>A0A3P3TZY1</accession>
<comment type="similarity">
    <text evidence="2">Belongs to the GerABKC lipoprotein family.</text>
</comment>
<evidence type="ECO:0000313" key="11">
    <source>
        <dbReference type="Proteomes" id="UP000267017"/>
    </source>
</evidence>
<evidence type="ECO:0000259" key="9">
    <source>
        <dbReference type="Pfam" id="PF25198"/>
    </source>
</evidence>
<evidence type="ECO:0000256" key="4">
    <source>
        <dbReference type="ARBA" id="ARBA00022729"/>
    </source>
</evidence>
<gene>
    <name evidence="10" type="ORF">EHV15_08390</name>
</gene>
<dbReference type="PROSITE" id="PS51257">
    <property type="entry name" value="PROKAR_LIPOPROTEIN"/>
    <property type="match status" value="1"/>
</dbReference>
<dbReference type="GO" id="GO:0009847">
    <property type="term" value="P:spore germination"/>
    <property type="evidence" value="ECO:0007669"/>
    <property type="project" value="InterPro"/>
</dbReference>
<keyword evidence="5" id="KW-0472">Membrane</keyword>
<feature type="domain" description="Spore germination GerAC-like C-terminal" evidence="8">
    <location>
        <begin position="226"/>
        <end position="389"/>
    </location>
</feature>
<dbReference type="NCBIfam" id="TIGR02887">
    <property type="entry name" value="spore_ger_x_C"/>
    <property type="match status" value="1"/>
</dbReference>
<keyword evidence="7" id="KW-0449">Lipoprotein</keyword>
<reference evidence="10 11" key="1">
    <citation type="submission" date="2018-11" db="EMBL/GenBank/DDBJ databases">
        <title>Genome sequencing of Paenibacillus sp. KCOM 3021 (= ChDC PVNT-B20).</title>
        <authorList>
            <person name="Kook J.-K."/>
            <person name="Park S.-N."/>
            <person name="Lim Y.K."/>
        </authorList>
    </citation>
    <scope>NUCLEOTIDE SEQUENCE [LARGE SCALE GENOMIC DNA]</scope>
    <source>
        <strain evidence="10 11">KCOM 3021</strain>
    </source>
</reference>
<dbReference type="InterPro" id="IPR057336">
    <property type="entry name" value="GerAC_N"/>
</dbReference>
<evidence type="ECO:0000256" key="7">
    <source>
        <dbReference type="ARBA" id="ARBA00023288"/>
    </source>
</evidence>
<dbReference type="Proteomes" id="UP000267017">
    <property type="component" value="Unassembled WGS sequence"/>
</dbReference>
<dbReference type="AlphaFoldDB" id="A0A3P3TZY1"/>
<dbReference type="InterPro" id="IPR008844">
    <property type="entry name" value="Spore_GerAC-like"/>
</dbReference>
<dbReference type="Pfam" id="PF25198">
    <property type="entry name" value="Spore_GerAC_N"/>
    <property type="match status" value="1"/>
</dbReference>
<protein>
    <submittedName>
        <fullName evidence="10">Ger(X)C family spore germination protein</fullName>
    </submittedName>
</protein>
<keyword evidence="6" id="KW-0564">Palmitate</keyword>
<dbReference type="Pfam" id="PF05504">
    <property type="entry name" value="Spore_GerAC"/>
    <property type="match status" value="1"/>
</dbReference>
<evidence type="ECO:0000259" key="8">
    <source>
        <dbReference type="Pfam" id="PF05504"/>
    </source>
</evidence>
<dbReference type="OrthoDB" id="9816067at2"/>
<evidence type="ECO:0000256" key="3">
    <source>
        <dbReference type="ARBA" id="ARBA00022544"/>
    </source>
</evidence>
<dbReference type="RefSeq" id="WP_128630818.1">
    <property type="nucleotide sequence ID" value="NZ_RRCN01000001.1"/>
</dbReference>
<dbReference type="EMBL" id="RRCN01000001">
    <property type="protein sequence ID" value="RRJ62939.1"/>
    <property type="molecule type" value="Genomic_DNA"/>
</dbReference>
<comment type="caution">
    <text evidence="10">The sequence shown here is derived from an EMBL/GenBank/DDBJ whole genome shotgun (WGS) entry which is preliminary data.</text>
</comment>
<evidence type="ECO:0000256" key="2">
    <source>
        <dbReference type="ARBA" id="ARBA00007886"/>
    </source>
</evidence>
<keyword evidence="3" id="KW-0309">Germination</keyword>
<evidence type="ECO:0000256" key="1">
    <source>
        <dbReference type="ARBA" id="ARBA00004635"/>
    </source>
</evidence>
<comment type="subcellular location">
    <subcellularLocation>
        <location evidence="1">Membrane</location>
        <topology evidence="1">Lipid-anchor</topology>
    </subcellularLocation>
</comment>
<dbReference type="Gene3D" id="3.30.300.210">
    <property type="entry name" value="Nutrient germinant receptor protein C, domain 3"/>
    <property type="match status" value="1"/>
</dbReference>
<organism evidence="10 11">
    <name type="scientific">Paenibacillus oralis</name>
    <dbReference type="NCBI Taxonomy" id="2490856"/>
    <lineage>
        <taxon>Bacteria</taxon>
        <taxon>Bacillati</taxon>
        <taxon>Bacillota</taxon>
        <taxon>Bacilli</taxon>
        <taxon>Bacillales</taxon>
        <taxon>Paenibacillaceae</taxon>
        <taxon>Paenibacillus</taxon>
    </lineage>
</organism>
<evidence type="ECO:0000256" key="5">
    <source>
        <dbReference type="ARBA" id="ARBA00023136"/>
    </source>
</evidence>
<name>A0A3P3TZY1_9BACL</name>
<evidence type="ECO:0000313" key="10">
    <source>
        <dbReference type="EMBL" id="RRJ62939.1"/>
    </source>
</evidence>
<dbReference type="PANTHER" id="PTHR35789">
    <property type="entry name" value="SPORE GERMINATION PROTEIN B3"/>
    <property type="match status" value="1"/>
</dbReference>
<proteinExistence type="inferred from homology"/>
<dbReference type="InterPro" id="IPR046953">
    <property type="entry name" value="Spore_GerAC-like_C"/>
</dbReference>
<dbReference type="InterPro" id="IPR038501">
    <property type="entry name" value="Spore_GerAC_C_sf"/>
</dbReference>
<feature type="domain" description="Spore germination protein N-terminal" evidence="9">
    <location>
        <begin position="24"/>
        <end position="189"/>
    </location>
</feature>
<evidence type="ECO:0000256" key="6">
    <source>
        <dbReference type="ARBA" id="ARBA00023139"/>
    </source>
</evidence>
<dbReference type="GO" id="GO:0016020">
    <property type="term" value="C:membrane"/>
    <property type="evidence" value="ECO:0007669"/>
    <property type="project" value="UniProtKB-SubCell"/>
</dbReference>
<dbReference type="Gene3D" id="6.20.190.10">
    <property type="entry name" value="Nutrient germinant receptor protein C, domain 1"/>
    <property type="match status" value="1"/>
</dbReference>
<sequence>MKKGLTLMMMMICLSLFLSGCWSRRELNELAVASAIGIDKVGNRYQVSVQIVVPNEVASKKGGGYETPVAVYTTTAKTMAEAIRKMTTISPRKVYLAQLRVIVIGEELAREGISSALDFLIRDHEVREEDLFTLVGKEGSAGDIVKVLTHMDKIPADRIRGGLRTLDKYWAPTSVIKLDEISYDLLTHERQLAVTGTDIKGGKTGDEGTKKNVESVESPAILQFAETAVFRDDKLIGWLNEKESKGYNYITDRVEKTAGHFACPGGGTLAVDVIRTKTKIIGHFRNGKPSIEVDLRMEENVADVECTLDLTDPKTVDTLQEKGEAELQDIIKTALDKAQHEFKSDIFGFGEALHRSDPVAWRKIRKNWDEVYPDIPVKVETKVFIRNMGTIGNSIPEGQEG</sequence>
<keyword evidence="4" id="KW-0732">Signal</keyword>
<keyword evidence="11" id="KW-1185">Reference proteome</keyword>